<dbReference type="PANTHER" id="PTHR42993">
    <property type="entry name" value="MAOC-LIKE DEHYDRATASE DOMAIN-CONTAINING PROTEIN"/>
    <property type="match status" value="1"/>
</dbReference>
<evidence type="ECO:0000313" key="3">
    <source>
        <dbReference type="Proteomes" id="UP000672657"/>
    </source>
</evidence>
<dbReference type="RefSeq" id="WP_211955397.1">
    <property type="nucleotide sequence ID" value="NZ_CAJPVI010000028.1"/>
</dbReference>
<dbReference type="Pfam" id="PF01575">
    <property type="entry name" value="MaoC_dehydratas"/>
    <property type="match status" value="1"/>
</dbReference>
<accession>A0ABM8TLZ1</accession>
<dbReference type="InterPro" id="IPR002539">
    <property type="entry name" value="MaoC-like_dom"/>
</dbReference>
<feature type="domain" description="MaoC-like" evidence="1">
    <location>
        <begin position="23"/>
        <end position="120"/>
    </location>
</feature>
<organism evidence="2 3">
    <name type="scientific">Cupriavidus numazuensis</name>
    <dbReference type="NCBI Taxonomy" id="221992"/>
    <lineage>
        <taxon>Bacteria</taxon>
        <taxon>Pseudomonadati</taxon>
        <taxon>Pseudomonadota</taxon>
        <taxon>Betaproteobacteria</taxon>
        <taxon>Burkholderiales</taxon>
        <taxon>Burkholderiaceae</taxon>
        <taxon>Cupriavidus</taxon>
    </lineage>
</organism>
<dbReference type="InterPro" id="IPR029069">
    <property type="entry name" value="HotDog_dom_sf"/>
</dbReference>
<dbReference type="PANTHER" id="PTHR42993:SF1">
    <property type="entry name" value="MAOC-LIKE DEHYDRATASE DOMAIN-CONTAINING PROTEIN"/>
    <property type="match status" value="1"/>
</dbReference>
<keyword evidence="2" id="KW-0456">Lyase</keyword>
<keyword evidence="3" id="KW-1185">Reference proteome</keyword>
<sequence length="152" mass="16980">MRSIASLDDLRTLCAASTTVSNYFPVDQNAIDSFAELTNDRQWIHVDPTRAAAESPYGCTIAHGFLILSMVSGAFAQCFSFPSRKFGLNYGFDRLRFTGPVPAGARVRGAFTLQQIDDIRPGEVRCHWKVEMQVEGSERPAMVAVWLVQMRF</sequence>
<comment type="caution">
    <text evidence="2">The sequence shown here is derived from an EMBL/GenBank/DDBJ whole genome shotgun (WGS) entry which is preliminary data.</text>
</comment>
<gene>
    <name evidence="2" type="ORF">LMG26411_04425</name>
</gene>
<name>A0ABM8TLZ1_9BURK</name>
<proteinExistence type="predicted"/>
<dbReference type="InterPro" id="IPR039375">
    <property type="entry name" value="NodN-like"/>
</dbReference>
<reference evidence="2 3" key="1">
    <citation type="submission" date="2021-03" db="EMBL/GenBank/DDBJ databases">
        <authorList>
            <person name="Peeters C."/>
        </authorList>
    </citation>
    <scope>NUCLEOTIDE SEQUENCE [LARGE SCALE GENOMIC DNA]</scope>
    <source>
        <strain evidence="2 3">LMG 26411</strain>
    </source>
</reference>
<protein>
    <submittedName>
        <fullName evidence="2">Enoyl-CoA hydratase 1</fullName>
        <ecNumber evidence="2">4.2.1.17</ecNumber>
    </submittedName>
</protein>
<dbReference type="GO" id="GO:0004300">
    <property type="term" value="F:enoyl-CoA hydratase activity"/>
    <property type="evidence" value="ECO:0007669"/>
    <property type="project" value="UniProtKB-EC"/>
</dbReference>
<dbReference type="Proteomes" id="UP000672657">
    <property type="component" value="Unassembled WGS sequence"/>
</dbReference>
<evidence type="ECO:0000313" key="2">
    <source>
        <dbReference type="EMBL" id="CAG2153460.1"/>
    </source>
</evidence>
<dbReference type="CDD" id="cd03450">
    <property type="entry name" value="NodN"/>
    <property type="match status" value="1"/>
</dbReference>
<dbReference type="EMBL" id="CAJPVI010000028">
    <property type="protein sequence ID" value="CAG2153460.1"/>
    <property type="molecule type" value="Genomic_DNA"/>
</dbReference>
<dbReference type="Gene3D" id="3.10.129.10">
    <property type="entry name" value="Hotdog Thioesterase"/>
    <property type="match status" value="1"/>
</dbReference>
<dbReference type="EC" id="4.2.1.17" evidence="2"/>
<evidence type="ECO:0000259" key="1">
    <source>
        <dbReference type="Pfam" id="PF01575"/>
    </source>
</evidence>
<dbReference type="SUPFAM" id="SSF54637">
    <property type="entry name" value="Thioesterase/thiol ester dehydrase-isomerase"/>
    <property type="match status" value="1"/>
</dbReference>